<name>A0A1Y2HV57_9FUNG</name>
<sequence length="151" mass="16867">MTTTVRLKLELKGIGVATAVTMKAINSKQQQQCIRWCITGNNSRSIIGIHVHAMLIVIHVNVNVIIIIADCIMIHIKILGGVGRRGDDHRGDDGVPNEFVIIGDPGICTDSGNDKCTPWPCIAQLAEHWDDQRQRRSQRLEQQQHLDDEET</sequence>
<evidence type="ECO:0000256" key="1">
    <source>
        <dbReference type="SAM" id="Phobius"/>
    </source>
</evidence>
<dbReference type="EMBL" id="MCFL01000012">
    <property type="protein sequence ID" value="ORZ37583.1"/>
    <property type="molecule type" value="Genomic_DNA"/>
</dbReference>
<evidence type="ECO:0000313" key="2">
    <source>
        <dbReference type="EMBL" id="ORZ37583.1"/>
    </source>
</evidence>
<reference evidence="2 3" key="1">
    <citation type="submission" date="2016-07" db="EMBL/GenBank/DDBJ databases">
        <title>Pervasive Adenine N6-methylation of Active Genes in Fungi.</title>
        <authorList>
            <consortium name="DOE Joint Genome Institute"/>
            <person name="Mondo S.J."/>
            <person name="Dannebaum R.O."/>
            <person name="Kuo R.C."/>
            <person name="Labutti K."/>
            <person name="Haridas S."/>
            <person name="Kuo A."/>
            <person name="Salamov A."/>
            <person name="Ahrendt S.R."/>
            <person name="Lipzen A."/>
            <person name="Sullivan W."/>
            <person name="Andreopoulos W.B."/>
            <person name="Clum A."/>
            <person name="Lindquist E."/>
            <person name="Daum C."/>
            <person name="Ramamoorthy G.K."/>
            <person name="Gryganskyi A."/>
            <person name="Culley D."/>
            <person name="Magnuson J.K."/>
            <person name="James T.Y."/>
            <person name="O'Malley M.A."/>
            <person name="Stajich J.E."/>
            <person name="Spatafora J.W."/>
            <person name="Visel A."/>
            <person name="Grigoriev I.V."/>
        </authorList>
    </citation>
    <scope>NUCLEOTIDE SEQUENCE [LARGE SCALE GENOMIC DNA]</scope>
    <source>
        <strain evidence="2 3">PL171</strain>
    </source>
</reference>
<dbReference type="AlphaFoldDB" id="A0A1Y2HV57"/>
<organism evidence="2 3">
    <name type="scientific">Catenaria anguillulae PL171</name>
    <dbReference type="NCBI Taxonomy" id="765915"/>
    <lineage>
        <taxon>Eukaryota</taxon>
        <taxon>Fungi</taxon>
        <taxon>Fungi incertae sedis</taxon>
        <taxon>Blastocladiomycota</taxon>
        <taxon>Blastocladiomycetes</taxon>
        <taxon>Blastocladiales</taxon>
        <taxon>Catenariaceae</taxon>
        <taxon>Catenaria</taxon>
    </lineage>
</organism>
<gene>
    <name evidence="2" type="ORF">BCR44DRAFT_1459705</name>
</gene>
<keyword evidence="1" id="KW-1133">Transmembrane helix</keyword>
<comment type="caution">
    <text evidence="2">The sequence shown here is derived from an EMBL/GenBank/DDBJ whole genome shotgun (WGS) entry which is preliminary data.</text>
</comment>
<keyword evidence="1" id="KW-0472">Membrane</keyword>
<evidence type="ECO:0000313" key="3">
    <source>
        <dbReference type="Proteomes" id="UP000193411"/>
    </source>
</evidence>
<accession>A0A1Y2HV57</accession>
<feature type="transmembrane region" description="Helical" evidence="1">
    <location>
        <begin position="51"/>
        <end position="76"/>
    </location>
</feature>
<keyword evidence="3" id="KW-1185">Reference proteome</keyword>
<keyword evidence="1" id="KW-0812">Transmembrane</keyword>
<proteinExistence type="predicted"/>
<dbReference type="Proteomes" id="UP000193411">
    <property type="component" value="Unassembled WGS sequence"/>
</dbReference>
<protein>
    <submittedName>
        <fullName evidence="2">Uncharacterized protein</fullName>
    </submittedName>
</protein>